<evidence type="ECO:0000313" key="2">
    <source>
        <dbReference type="Proteomes" id="UP000000238"/>
    </source>
</evidence>
<dbReference type="KEGG" id="hch:HCH_05127"/>
<dbReference type="Proteomes" id="UP000000238">
    <property type="component" value="Chromosome"/>
</dbReference>
<name>Q2SC17_HAHCH</name>
<dbReference type="RefSeq" id="WP_011398872.1">
    <property type="nucleotide sequence ID" value="NC_007645.1"/>
</dbReference>
<organism evidence="1 2">
    <name type="scientific">Hahella chejuensis (strain KCTC 2396)</name>
    <dbReference type="NCBI Taxonomy" id="349521"/>
    <lineage>
        <taxon>Bacteria</taxon>
        <taxon>Pseudomonadati</taxon>
        <taxon>Pseudomonadota</taxon>
        <taxon>Gammaproteobacteria</taxon>
        <taxon>Oceanospirillales</taxon>
        <taxon>Hahellaceae</taxon>
        <taxon>Hahella</taxon>
    </lineage>
</organism>
<accession>Q2SC17</accession>
<dbReference type="EMBL" id="CP000155">
    <property type="protein sequence ID" value="ABC31807.1"/>
    <property type="molecule type" value="Genomic_DNA"/>
</dbReference>
<dbReference type="HOGENOM" id="CLU_2806481_0_0_6"/>
<sequence>MAEVSNNFTSMTLDDASNFAVPDSPEAMNAMLKDLYAQAEKNAMEREILSLIHKLIMDAIKKIGQAA</sequence>
<dbReference type="STRING" id="349521.HCH_05127"/>
<evidence type="ECO:0000313" key="1">
    <source>
        <dbReference type="EMBL" id="ABC31807.1"/>
    </source>
</evidence>
<proteinExistence type="predicted"/>
<dbReference type="OrthoDB" id="6198088at2"/>
<dbReference type="AlphaFoldDB" id="Q2SC17"/>
<keyword evidence="2" id="KW-1185">Reference proteome</keyword>
<protein>
    <submittedName>
        <fullName evidence="1">Uncharacterized protein</fullName>
    </submittedName>
</protein>
<gene>
    <name evidence="1" type="ordered locus">HCH_05127</name>
</gene>
<reference evidence="1 2" key="1">
    <citation type="journal article" date="2005" name="Nucleic Acids Res.">
        <title>Genomic blueprint of Hahella chejuensis, a marine microbe producing an algicidal agent.</title>
        <authorList>
            <person name="Jeong H."/>
            <person name="Yim J.H."/>
            <person name="Lee C."/>
            <person name="Choi S.-H."/>
            <person name="Park Y.K."/>
            <person name="Yoon S.H."/>
            <person name="Hur C.-G."/>
            <person name="Kang H.-Y."/>
            <person name="Kim D."/>
            <person name="Lee H.H."/>
            <person name="Park K.H."/>
            <person name="Park S.-H."/>
            <person name="Park H.-S."/>
            <person name="Lee H.K."/>
            <person name="Oh T.K."/>
            <person name="Kim J.F."/>
        </authorList>
    </citation>
    <scope>NUCLEOTIDE SEQUENCE [LARGE SCALE GENOMIC DNA]</scope>
    <source>
        <strain evidence="1 2">KCTC 2396</strain>
    </source>
</reference>